<evidence type="ECO:0000313" key="3">
    <source>
        <dbReference type="Proteomes" id="UP000654918"/>
    </source>
</evidence>
<feature type="region of interest" description="Disordered" evidence="1">
    <location>
        <begin position="79"/>
        <end position="111"/>
    </location>
</feature>
<organism evidence="2 3">
    <name type="scientific">Colletotrichum plurivorum</name>
    <dbReference type="NCBI Taxonomy" id="2175906"/>
    <lineage>
        <taxon>Eukaryota</taxon>
        <taxon>Fungi</taxon>
        <taxon>Dikarya</taxon>
        <taxon>Ascomycota</taxon>
        <taxon>Pezizomycotina</taxon>
        <taxon>Sordariomycetes</taxon>
        <taxon>Hypocreomycetidae</taxon>
        <taxon>Glomerellales</taxon>
        <taxon>Glomerellaceae</taxon>
        <taxon>Colletotrichum</taxon>
        <taxon>Colletotrichum orchidearum species complex</taxon>
    </lineage>
</organism>
<keyword evidence="3" id="KW-1185">Reference proteome</keyword>
<protein>
    <submittedName>
        <fullName evidence="2">Uncharacterized protein</fullName>
    </submittedName>
</protein>
<dbReference type="EMBL" id="WIGO01000033">
    <property type="protein sequence ID" value="KAF6836265.1"/>
    <property type="molecule type" value="Genomic_DNA"/>
</dbReference>
<reference evidence="2" key="1">
    <citation type="journal article" date="2020" name="Phytopathology">
        <title>Genome Sequence Resources of Colletotrichum truncatum, C. plurivorum, C. musicola, and C. sojae: Four Species Pathogenic to Soybean (Glycine max).</title>
        <authorList>
            <person name="Rogerio F."/>
            <person name="Boufleur T.R."/>
            <person name="Ciampi-Guillardi M."/>
            <person name="Sukno S.A."/>
            <person name="Thon M.R."/>
            <person name="Massola Junior N.S."/>
            <person name="Baroncelli R."/>
        </authorList>
    </citation>
    <scope>NUCLEOTIDE SEQUENCE</scope>
    <source>
        <strain evidence="2">LFN00145</strain>
    </source>
</reference>
<comment type="caution">
    <text evidence="2">The sequence shown here is derived from an EMBL/GenBank/DDBJ whole genome shotgun (WGS) entry which is preliminary data.</text>
</comment>
<proteinExistence type="predicted"/>
<name>A0A8H6KS39_9PEZI</name>
<accession>A0A8H6KS39</accession>
<sequence>MIVRISCAYHHTPRPAGALEKFAAANTASFPPGRAGFAGALDVLEKLERRASSDFARTRPGPPPIADHGASHLVFRHCSRASQEADRIPPRTGTQDLGTATSSPGGSGLHS</sequence>
<evidence type="ECO:0000313" key="2">
    <source>
        <dbReference type="EMBL" id="KAF6836265.1"/>
    </source>
</evidence>
<gene>
    <name evidence="2" type="ORF">CPLU01_03763</name>
</gene>
<dbReference type="Proteomes" id="UP000654918">
    <property type="component" value="Unassembled WGS sequence"/>
</dbReference>
<dbReference type="AlphaFoldDB" id="A0A8H6KS39"/>
<feature type="compositionally biased region" description="Polar residues" evidence="1">
    <location>
        <begin position="92"/>
        <end position="104"/>
    </location>
</feature>
<evidence type="ECO:0000256" key="1">
    <source>
        <dbReference type="SAM" id="MobiDB-lite"/>
    </source>
</evidence>